<organism evidence="1 2">
    <name type="scientific">Laodelphax striatellus</name>
    <name type="common">Small brown planthopper</name>
    <name type="synonym">Delphax striatella</name>
    <dbReference type="NCBI Taxonomy" id="195883"/>
    <lineage>
        <taxon>Eukaryota</taxon>
        <taxon>Metazoa</taxon>
        <taxon>Ecdysozoa</taxon>
        <taxon>Arthropoda</taxon>
        <taxon>Hexapoda</taxon>
        <taxon>Insecta</taxon>
        <taxon>Pterygota</taxon>
        <taxon>Neoptera</taxon>
        <taxon>Paraneoptera</taxon>
        <taxon>Hemiptera</taxon>
        <taxon>Auchenorrhyncha</taxon>
        <taxon>Fulgoroidea</taxon>
        <taxon>Delphacidae</taxon>
        <taxon>Criomorphinae</taxon>
        <taxon>Laodelphax</taxon>
    </lineage>
</organism>
<dbReference type="EMBL" id="QKKF02027365">
    <property type="protein sequence ID" value="RZF35881.1"/>
    <property type="molecule type" value="Genomic_DNA"/>
</dbReference>
<protein>
    <submittedName>
        <fullName evidence="1">Uncharacterized protein</fullName>
    </submittedName>
</protein>
<evidence type="ECO:0000313" key="2">
    <source>
        <dbReference type="Proteomes" id="UP000291343"/>
    </source>
</evidence>
<reference evidence="1 2" key="1">
    <citation type="journal article" date="2017" name="Gigascience">
        <title>Genome sequence of the small brown planthopper, Laodelphax striatellus.</title>
        <authorList>
            <person name="Zhu J."/>
            <person name="Jiang F."/>
            <person name="Wang X."/>
            <person name="Yang P."/>
            <person name="Bao Y."/>
            <person name="Zhao W."/>
            <person name="Wang W."/>
            <person name="Lu H."/>
            <person name="Wang Q."/>
            <person name="Cui N."/>
            <person name="Li J."/>
            <person name="Chen X."/>
            <person name="Luo L."/>
            <person name="Yu J."/>
            <person name="Kang L."/>
            <person name="Cui F."/>
        </authorList>
    </citation>
    <scope>NUCLEOTIDE SEQUENCE [LARGE SCALE GENOMIC DNA]</scope>
    <source>
        <strain evidence="1">Lst14</strain>
    </source>
</reference>
<keyword evidence="2" id="KW-1185">Reference proteome</keyword>
<proteinExistence type="predicted"/>
<gene>
    <name evidence="1" type="ORF">LSTR_LSTR015625</name>
</gene>
<dbReference type="AlphaFoldDB" id="A0A482WRT1"/>
<sequence length="179" mass="19953">MKINCDFEVANERPRKIIASDEKTITKLRLGCRPYSVRNPVAAINYYYNAACEPTGKTFCAIFKDMAKMGPPKNKIEFQNPDCRLQKQRSWPVFVTRISAVSPGETEETAVGTCRNVCKALSSGDKSGRRGAPSPIRNLAEKSQTEYEKLTAEELMQIAYSRDSALRSGCCPKYKVLAA</sequence>
<dbReference type="Proteomes" id="UP000291343">
    <property type="component" value="Unassembled WGS sequence"/>
</dbReference>
<evidence type="ECO:0000313" key="1">
    <source>
        <dbReference type="EMBL" id="RZF35881.1"/>
    </source>
</evidence>
<comment type="caution">
    <text evidence="1">The sequence shown here is derived from an EMBL/GenBank/DDBJ whole genome shotgun (WGS) entry which is preliminary data.</text>
</comment>
<name>A0A482WRT1_LAOST</name>
<dbReference type="InParanoid" id="A0A482WRT1"/>
<accession>A0A482WRT1</accession>